<dbReference type="PANTHER" id="PTHR43669:SF3">
    <property type="entry name" value="ALCOHOL DEHYDROGENASE, PUTATIVE (AFU_ORTHOLOGUE AFUA_3G03445)-RELATED"/>
    <property type="match status" value="1"/>
</dbReference>
<dbReference type="HOGENOM" id="CLU_010194_1_2_1"/>
<dbReference type="InterPro" id="IPR036291">
    <property type="entry name" value="NAD(P)-bd_dom_sf"/>
</dbReference>
<keyword evidence="4" id="KW-1185">Reference proteome</keyword>
<dbReference type="GO" id="GO:0016491">
    <property type="term" value="F:oxidoreductase activity"/>
    <property type="evidence" value="ECO:0007669"/>
    <property type="project" value="UniProtKB-KW"/>
</dbReference>
<dbReference type="PRINTS" id="PR00081">
    <property type="entry name" value="GDHRDH"/>
</dbReference>
<evidence type="ECO:0000313" key="4">
    <source>
        <dbReference type="Proteomes" id="UP000019478"/>
    </source>
</evidence>
<protein>
    <recommendedName>
        <fullName evidence="5">3-oxoacyl-[acyl-carrier protein] reductase</fullName>
    </recommendedName>
</protein>
<comment type="caution">
    <text evidence="3">The sequence shown here is derived from an EMBL/GenBank/DDBJ whole genome shotgun (WGS) entry which is preliminary data.</text>
</comment>
<gene>
    <name evidence="3" type="ORF">A1O3_04438</name>
</gene>
<dbReference type="eggNOG" id="KOG0725">
    <property type="taxonomic scope" value="Eukaryota"/>
</dbReference>
<dbReference type="STRING" id="1182542.W9Y4Q2"/>
<evidence type="ECO:0000256" key="2">
    <source>
        <dbReference type="ARBA" id="ARBA00023002"/>
    </source>
</evidence>
<evidence type="ECO:0008006" key="5">
    <source>
        <dbReference type="Google" id="ProtNLM"/>
    </source>
</evidence>
<sequence length="262" mass="27402">MGERQHLNVSKAVAIVGASGGLGRAIAQRVAQRAAVTLGYFANKAAAEELATSIIDAGGKASTAQVDVTNGDSVEKFLVETEAHWGRLDSIILASGPKIPICPIFEVSDEVFRSVVETEVFGGFNIIKRGIPILRKQAAKNRSILFILTTAVLRTLAYDGCSAVPKMACLGLVRQTAREVAAEGIRVNAIGTGSFEAGMASGNHSTEALQNPYINSLVTNCRTPAQRSGDASEIAGVAEFLISEEASYVNGQILGVDGGHSS</sequence>
<dbReference type="CDD" id="cd05233">
    <property type="entry name" value="SDR_c"/>
    <property type="match status" value="1"/>
</dbReference>
<dbReference type="Gene3D" id="3.40.50.720">
    <property type="entry name" value="NAD(P)-binding Rossmann-like Domain"/>
    <property type="match status" value="1"/>
</dbReference>
<dbReference type="RefSeq" id="XP_007732757.1">
    <property type="nucleotide sequence ID" value="XM_007734567.1"/>
</dbReference>
<comment type="similarity">
    <text evidence="1">Belongs to the short-chain dehydrogenases/reductases (SDR) family.</text>
</comment>
<organism evidence="3 4">
    <name type="scientific">Capronia epimyces CBS 606.96</name>
    <dbReference type="NCBI Taxonomy" id="1182542"/>
    <lineage>
        <taxon>Eukaryota</taxon>
        <taxon>Fungi</taxon>
        <taxon>Dikarya</taxon>
        <taxon>Ascomycota</taxon>
        <taxon>Pezizomycotina</taxon>
        <taxon>Eurotiomycetes</taxon>
        <taxon>Chaetothyriomycetidae</taxon>
        <taxon>Chaetothyriales</taxon>
        <taxon>Herpotrichiellaceae</taxon>
        <taxon>Capronia</taxon>
    </lineage>
</organism>
<dbReference type="SUPFAM" id="SSF51735">
    <property type="entry name" value="NAD(P)-binding Rossmann-fold domains"/>
    <property type="match status" value="1"/>
</dbReference>
<proteinExistence type="inferred from homology"/>
<dbReference type="Pfam" id="PF13561">
    <property type="entry name" value="adh_short_C2"/>
    <property type="match status" value="1"/>
</dbReference>
<dbReference type="OrthoDB" id="47007at2759"/>
<dbReference type="PANTHER" id="PTHR43669">
    <property type="entry name" value="5-KETO-D-GLUCONATE 5-REDUCTASE"/>
    <property type="match status" value="1"/>
</dbReference>
<dbReference type="AlphaFoldDB" id="W9Y4Q2"/>
<dbReference type="GeneID" id="19168557"/>
<evidence type="ECO:0000313" key="3">
    <source>
        <dbReference type="EMBL" id="EXJ87478.1"/>
    </source>
</evidence>
<keyword evidence="2" id="KW-0560">Oxidoreductase</keyword>
<evidence type="ECO:0000256" key="1">
    <source>
        <dbReference type="ARBA" id="ARBA00006484"/>
    </source>
</evidence>
<dbReference type="InterPro" id="IPR002347">
    <property type="entry name" value="SDR_fam"/>
</dbReference>
<accession>W9Y4Q2</accession>
<dbReference type="EMBL" id="AMGY01000003">
    <property type="protein sequence ID" value="EXJ87478.1"/>
    <property type="molecule type" value="Genomic_DNA"/>
</dbReference>
<reference evidence="3 4" key="1">
    <citation type="submission" date="2013-03" db="EMBL/GenBank/DDBJ databases">
        <title>The Genome Sequence of Capronia epimyces CBS 606.96.</title>
        <authorList>
            <consortium name="The Broad Institute Genomics Platform"/>
            <person name="Cuomo C."/>
            <person name="de Hoog S."/>
            <person name="Gorbushina A."/>
            <person name="Walker B."/>
            <person name="Young S.K."/>
            <person name="Zeng Q."/>
            <person name="Gargeya S."/>
            <person name="Fitzgerald M."/>
            <person name="Haas B."/>
            <person name="Abouelleil A."/>
            <person name="Allen A.W."/>
            <person name="Alvarado L."/>
            <person name="Arachchi H.M."/>
            <person name="Berlin A.M."/>
            <person name="Chapman S.B."/>
            <person name="Gainer-Dewar J."/>
            <person name="Goldberg J."/>
            <person name="Griggs A."/>
            <person name="Gujja S."/>
            <person name="Hansen M."/>
            <person name="Howarth C."/>
            <person name="Imamovic A."/>
            <person name="Ireland A."/>
            <person name="Larimer J."/>
            <person name="McCowan C."/>
            <person name="Murphy C."/>
            <person name="Pearson M."/>
            <person name="Poon T.W."/>
            <person name="Priest M."/>
            <person name="Roberts A."/>
            <person name="Saif S."/>
            <person name="Shea T."/>
            <person name="Sisk P."/>
            <person name="Sykes S."/>
            <person name="Wortman J."/>
            <person name="Nusbaum C."/>
            <person name="Birren B."/>
        </authorList>
    </citation>
    <scope>NUCLEOTIDE SEQUENCE [LARGE SCALE GENOMIC DNA]</scope>
    <source>
        <strain evidence="3 4">CBS 606.96</strain>
    </source>
</reference>
<dbReference type="Proteomes" id="UP000019478">
    <property type="component" value="Unassembled WGS sequence"/>
</dbReference>
<name>W9Y4Q2_9EURO</name>